<dbReference type="SUPFAM" id="SSF141868">
    <property type="entry name" value="EAL domain-like"/>
    <property type="match status" value="1"/>
</dbReference>
<evidence type="ECO:0000256" key="3">
    <source>
        <dbReference type="ARBA" id="ARBA00022475"/>
    </source>
</evidence>
<evidence type="ECO:0000256" key="6">
    <source>
        <dbReference type="ARBA" id="ARBA00022801"/>
    </source>
</evidence>
<dbReference type="PANTHER" id="PTHR33121:SF81">
    <property type="entry name" value="CYCLIC DI-GMP PHOSPHODIESTERASE PDEB-RELATED"/>
    <property type="match status" value="1"/>
</dbReference>
<keyword evidence="5 10" id="KW-0812">Transmembrane</keyword>
<dbReference type="InterPro" id="IPR024744">
    <property type="entry name" value="CSS-motif_dom"/>
</dbReference>
<dbReference type="PROSITE" id="PS50883">
    <property type="entry name" value="EAL"/>
    <property type="match status" value="1"/>
</dbReference>
<reference evidence="12 13" key="1">
    <citation type="submission" date="2014-08" db="EMBL/GenBank/DDBJ databases">
        <title>Genome sequences of NCPPB Pectobacterium isolates.</title>
        <authorList>
            <person name="Glover R.H."/>
            <person name="Sapp M."/>
            <person name="Elphinstone J."/>
        </authorList>
    </citation>
    <scope>NUCLEOTIDE SEQUENCE [LARGE SCALE GENOMIC DNA]</scope>
    <source>
        <strain evidence="12 13">NCPPB3841</strain>
    </source>
</reference>
<dbReference type="Pfam" id="PF12792">
    <property type="entry name" value="CSS-motif"/>
    <property type="match status" value="1"/>
</dbReference>
<dbReference type="Gene3D" id="3.20.20.450">
    <property type="entry name" value="EAL domain"/>
    <property type="match status" value="1"/>
</dbReference>
<dbReference type="InterPro" id="IPR035919">
    <property type="entry name" value="EAL_sf"/>
</dbReference>
<feature type="transmembrane region" description="Helical" evidence="10">
    <location>
        <begin position="241"/>
        <end position="263"/>
    </location>
</feature>
<evidence type="ECO:0000256" key="1">
    <source>
        <dbReference type="ARBA" id="ARBA00004651"/>
    </source>
</evidence>
<dbReference type="Proteomes" id="UP000029447">
    <property type="component" value="Unassembled WGS sequence"/>
</dbReference>
<gene>
    <name evidence="12" type="ORF">KU75_06045</name>
</gene>
<keyword evidence="7 10" id="KW-1133">Transmembrane helix</keyword>
<evidence type="ECO:0000256" key="4">
    <source>
        <dbReference type="ARBA" id="ARBA00022636"/>
    </source>
</evidence>
<comment type="catalytic activity">
    <reaction evidence="9">
        <text>3',3'-c-di-GMP + H2O = 5'-phosphoguanylyl(3'-&gt;5')guanosine + H(+)</text>
        <dbReference type="Rhea" id="RHEA:24902"/>
        <dbReference type="ChEBI" id="CHEBI:15377"/>
        <dbReference type="ChEBI" id="CHEBI:15378"/>
        <dbReference type="ChEBI" id="CHEBI:58754"/>
        <dbReference type="ChEBI" id="CHEBI:58805"/>
        <dbReference type="EC" id="3.1.4.52"/>
    </reaction>
</comment>
<evidence type="ECO:0000256" key="2">
    <source>
        <dbReference type="ARBA" id="ARBA00012282"/>
    </source>
</evidence>
<keyword evidence="13" id="KW-1185">Reference proteome</keyword>
<keyword evidence="8 10" id="KW-0472">Membrane</keyword>
<dbReference type="EMBL" id="JQOF01000004">
    <property type="protein sequence ID" value="KGA42271.1"/>
    <property type="molecule type" value="Genomic_DNA"/>
</dbReference>
<feature type="transmembrane region" description="Helical" evidence="10">
    <location>
        <begin position="12"/>
        <end position="34"/>
    </location>
</feature>
<organism evidence="12 13">
    <name type="scientific">Pectobacterium odoriferum</name>
    <dbReference type="NCBI Taxonomy" id="78398"/>
    <lineage>
        <taxon>Bacteria</taxon>
        <taxon>Pseudomonadati</taxon>
        <taxon>Pseudomonadota</taxon>
        <taxon>Gammaproteobacteria</taxon>
        <taxon>Enterobacterales</taxon>
        <taxon>Pectobacteriaceae</taxon>
        <taxon>Pectobacterium</taxon>
    </lineage>
</organism>
<feature type="domain" description="EAL" evidence="11">
    <location>
        <begin position="267"/>
        <end position="519"/>
    </location>
</feature>
<sequence length="536" mass="60833">MWMSPRRSEHKINILQLLVAGMLPLLLGLLFTFVESRLMVKRDLESTAQIAMNHAENISTQAWQMVDRLQRFHGQPCDVIGDELQRLGSVFSYFRAIGVTHNTDVYCSSTFGRTLTPLSRVIQQPLPETYSERWSLSIAGSANVKGRPALIFVQMPLTGYGAYAMVDAQYLIDLMTAISKIRGYQLILQMDNGHPIQTGPTITPHRSLFSTSALEIKSSHFPITLNITAPASQEITNWKQAFFTFLPLAIILSLLFTTAMWYWQKRKLFFREEIRKGIANGEFSVYYQPIYDTESQACTGVETLLRWRRSNGLWIRPDIFISAAEAESMIIPITRHLFDLVASDIASWQVKPGFHLGLNVAAEHLHHPSFVSDVHRFAEKVASHSLSITLELTERNLISNGPEIIQRLHQLREDGFMIAIDDFGTGHCSLSYLQNFPLDCLKIDQGFVSAISSPDEEAPILDAIINLSHRIKLQSVAEGVETEQQLLYLQRHGVKYIQGFLYAKPMDNESLLVWLHYNGNKSIESFMNKNKEGEKQ</sequence>
<comment type="subcellular location">
    <subcellularLocation>
        <location evidence="1">Cell membrane</location>
        <topology evidence="1">Multi-pass membrane protein</topology>
    </subcellularLocation>
</comment>
<evidence type="ECO:0000256" key="9">
    <source>
        <dbReference type="ARBA" id="ARBA00034290"/>
    </source>
</evidence>
<protein>
    <recommendedName>
        <fullName evidence="2">cyclic-guanylate-specific phosphodiesterase</fullName>
        <ecNumber evidence="2">3.1.4.52</ecNumber>
    </recommendedName>
</protein>
<dbReference type="InterPro" id="IPR001633">
    <property type="entry name" value="EAL_dom"/>
</dbReference>
<dbReference type="Pfam" id="PF00563">
    <property type="entry name" value="EAL"/>
    <property type="match status" value="1"/>
</dbReference>
<keyword evidence="6" id="KW-0378">Hydrolase</keyword>
<evidence type="ECO:0000256" key="7">
    <source>
        <dbReference type="ARBA" id="ARBA00022989"/>
    </source>
</evidence>
<evidence type="ECO:0000256" key="8">
    <source>
        <dbReference type="ARBA" id="ARBA00023136"/>
    </source>
</evidence>
<keyword evidence="3" id="KW-1003">Cell membrane</keyword>
<evidence type="ECO:0000313" key="12">
    <source>
        <dbReference type="EMBL" id="KGA42271.1"/>
    </source>
</evidence>
<keyword evidence="4" id="KW-0973">c-di-GMP</keyword>
<evidence type="ECO:0000259" key="11">
    <source>
        <dbReference type="PROSITE" id="PS50883"/>
    </source>
</evidence>
<dbReference type="InterPro" id="IPR050706">
    <property type="entry name" value="Cyclic-di-GMP_PDE-like"/>
</dbReference>
<evidence type="ECO:0000256" key="5">
    <source>
        <dbReference type="ARBA" id="ARBA00022692"/>
    </source>
</evidence>
<dbReference type="EC" id="3.1.4.52" evidence="2"/>
<proteinExistence type="predicted"/>
<dbReference type="SMART" id="SM00052">
    <property type="entry name" value="EAL"/>
    <property type="match status" value="1"/>
</dbReference>
<accession>A0ABR4VSB7</accession>
<name>A0ABR4VSB7_9GAMM</name>
<evidence type="ECO:0000256" key="10">
    <source>
        <dbReference type="SAM" id="Phobius"/>
    </source>
</evidence>
<comment type="caution">
    <text evidence="12">The sequence shown here is derived from an EMBL/GenBank/DDBJ whole genome shotgun (WGS) entry which is preliminary data.</text>
</comment>
<dbReference type="CDD" id="cd01948">
    <property type="entry name" value="EAL"/>
    <property type="match status" value="1"/>
</dbReference>
<dbReference type="PANTHER" id="PTHR33121">
    <property type="entry name" value="CYCLIC DI-GMP PHOSPHODIESTERASE PDEF"/>
    <property type="match status" value="1"/>
</dbReference>
<evidence type="ECO:0000313" key="13">
    <source>
        <dbReference type="Proteomes" id="UP000029447"/>
    </source>
</evidence>